<sequence length="135" mass="14989">MSCRAFSHDKNPGDPGTRLFWDFTGTGNHTIFDDRSKVLPSEPRKYMASLDFLIVVVSGTHCVDIEDPISGSWIRIERAPGTVQLVPAGSLGYFVPCVHKSIVFVKGAHSEYQLIDEDSIEPVLHGDYLRRISGL</sequence>
<evidence type="ECO:0000313" key="1">
    <source>
        <dbReference type="EMBL" id="GAW06195.1"/>
    </source>
</evidence>
<dbReference type="AlphaFoldDB" id="A0A1Q3EG82"/>
<dbReference type="Proteomes" id="UP000188533">
    <property type="component" value="Unassembled WGS sequence"/>
</dbReference>
<gene>
    <name evidence="1" type="ORF">LENED_008098</name>
</gene>
<reference evidence="1 2" key="1">
    <citation type="submission" date="2016-08" db="EMBL/GenBank/DDBJ databases">
        <authorList>
            <consortium name="Lentinula edodes genome sequencing consortium"/>
            <person name="Sakamoto Y."/>
            <person name="Nakade K."/>
            <person name="Sato S."/>
            <person name="Yoshida Y."/>
            <person name="Miyazaki K."/>
            <person name="Natsume S."/>
            <person name="Konno N."/>
        </authorList>
    </citation>
    <scope>NUCLEOTIDE SEQUENCE [LARGE SCALE GENOMIC DNA]</scope>
    <source>
        <strain evidence="1 2">NBRC 111202</strain>
    </source>
</reference>
<dbReference type="EMBL" id="BDGU01000304">
    <property type="protein sequence ID" value="GAW06195.1"/>
    <property type="molecule type" value="Genomic_DNA"/>
</dbReference>
<organism evidence="1 2">
    <name type="scientific">Lentinula edodes</name>
    <name type="common">Shiitake mushroom</name>
    <name type="synonym">Lentinus edodes</name>
    <dbReference type="NCBI Taxonomy" id="5353"/>
    <lineage>
        <taxon>Eukaryota</taxon>
        <taxon>Fungi</taxon>
        <taxon>Dikarya</taxon>
        <taxon>Basidiomycota</taxon>
        <taxon>Agaricomycotina</taxon>
        <taxon>Agaricomycetes</taxon>
        <taxon>Agaricomycetidae</taxon>
        <taxon>Agaricales</taxon>
        <taxon>Marasmiineae</taxon>
        <taxon>Omphalotaceae</taxon>
        <taxon>Lentinula</taxon>
    </lineage>
</organism>
<reference evidence="1 2" key="2">
    <citation type="submission" date="2017-02" db="EMBL/GenBank/DDBJ databases">
        <title>A genome survey and senescence transcriptome analysis in Lentinula edodes.</title>
        <authorList>
            <person name="Sakamoto Y."/>
            <person name="Nakade K."/>
            <person name="Sato S."/>
            <person name="Yoshida Y."/>
            <person name="Miyazaki K."/>
            <person name="Natsume S."/>
            <person name="Konno N."/>
        </authorList>
    </citation>
    <scope>NUCLEOTIDE SEQUENCE [LARGE SCALE GENOMIC DNA]</scope>
    <source>
        <strain evidence="1 2">NBRC 111202</strain>
    </source>
</reference>
<keyword evidence="2" id="KW-1185">Reference proteome</keyword>
<comment type="caution">
    <text evidence="1">The sequence shown here is derived from an EMBL/GenBank/DDBJ whole genome shotgun (WGS) entry which is preliminary data.</text>
</comment>
<accession>A0A1Q3EG82</accession>
<protein>
    <submittedName>
        <fullName evidence="1">Uncharacterized protein</fullName>
    </submittedName>
</protein>
<proteinExistence type="predicted"/>
<name>A0A1Q3EG82_LENED</name>
<evidence type="ECO:0000313" key="2">
    <source>
        <dbReference type="Proteomes" id="UP000188533"/>
    </source>
</evidence>